<feature type="transmembrane region" description="Helical" evidence="7">
    <location>
        <begin position="140"/>
        <end position="160"/>
    </location>
</feature>
<dbReference type="PANTHER" id="PTHR34368">
    <property type="entry name" value="OS01G0962200 PROTEIN"/>
    <property type="match status" value="1"/>
</dbReference>
<sequence>MTLNKRILFGLLVSLATFSLITPIAQDLSYHTFADQTHFCNLTNGMNVLSNVPYFIIGAIGLIKLFSAPKSSRNTLKMSLAISLILVALGSGYYHLAPSNATLLWDRLAMSTCFAALLTLVCYELNSANNTANLNPIASVWKLGLALLVACLGSVLYWYWSELNNLGDLRAYALIQFGGILFIIISLFRLSGNTQRAFFILIIGYILAKICEHFDQQIYDVLNQTISGHSLKHIISGLALAPLVIGYQDN</sequence>
<dbReference type="AlphaFoldDB" id="A0A0J8GTE6"/>
<dbReference type="GO" id="GO:0016020">
    <property type="term" value="C:membrane"/>
    <property type="evidence" value="ECO:0007669"/>
    <property type="project" value="UniProtKB-SubCell"/>
</dbReference>
<evidence type="ECO:0000256" key="1">
    <source>
        <dbReference type="ARBA" id="ARBA00004141"/>
    </source>
</evidence>
<dbReference type="Pfam" id="PF05875">
    <property type="entry name" value="Ceramidase"/>
    <property type="match status" value="1"/>
</dbReference>
<dbReference type="OrthoDB" id="6088058at2"/>
<feature type="transmembrane region" description="Helical" evidence="7">
    <location>
        <begin position="78"/>
        <end position="96"/>
    </location>
</feature>
<evidence type="ECO:0008006" key="10">
    <source>
        <dbReference type="Google" id="ProtNLM"/>
    </source>
</evidence>
<keyword evidence="3" id="KW-0378">Hydrolase</keyword>
<dbReference type="GO" id="GO:0006672">
    <property type="term" value="P:ceramide metabolic process"/>
    <property type="evidence" value="ECO:0007669"/>
    <property type="project" value="InterPro"/>
</dbReference>
<keyword evidence="2 7" id="KW-0812">Transmembrane</keyword>
<feature type="transmembrane region" description="Helical" evidence="7">
    <location>
        <begin position="172"/>
        <end position="190"/>
    </location>
</feature>
<dbReference type="EMBL" id="LAZL01000007">
    <property type="protein sequence ID" value="KMT66007.1"/>
    <property type="molecule type" value="Genomic_DNA"/>
</dbReference>
<keyword evidence="6" id="KW-0479">Metal-binding</keyword>
<dbReference type="PANTHER" id="PTHR34368:SF1">
    <property type="entry name" value="OS01G0962200 PROTEIN"/>
    <property type="match status" value="1"/>
</dbReference>
<feature type="binding site" evidence="6">
    <location>
        <position position="95"/>
    </location>
    <ligand>
        <name>Zn(2+)</name>
        <dbReference type="ChEBI" id="CHEBI:29105"/>
        <note>catalytic</note>
    </ligand>
</feature>
<evidence type="ECO:0000256" key="5">
    <source>
        <dbReference type="ARBA" id="ARBA00023136"/>
    </source>
</evidence>
<organism evidence="8 9">
    <name type="scientific">Catenovulum maritimum</name>
    <dbReference type="NCBI Taxonomy" id="1513271"/>
    <lineage>
        <taxon>Bacteria</taxon>
        <taxon>Pseudomonadati</taxon>
        <taxon>Pseudomonadota</taxon>
        <taxon>Gammaproteobacteria</taxon>
        <taxon>Alteromonadales</taxon>
        <taxon>Alteromonadaceae</taxon>
        <taxon>Catenovulum</taxon>
    </lineage>
</organism>
<feature type="binding site" evidence="6">
    <location>
        <position position="233"/>
    </location>
    <ligand>
        <name>Zn(2+)</name>
        <dbReference type="ChEBI" id="CHEBI:29105"/>
        <note>catalytic</note>
    </ligand>
</feature>
<accession>A0A0J8GTE6</accession>
<evidence type="ECO:0000256" key="6">
    <source>
        <dbReference type="PIRSR" id="PIRSR608901-2"/>
    </source>
</evidence>
<dbReference type="GO" id="GO:0046872">
    <property type="term" value="F:metal ion binding"/>
    <property type="evidence" value="ECO:0007669"/>
    <property type="project" value="UniProtKB-KW"/>
</dbReference>
<keyword evidence="5 7" id="KW-0472">Membrane</keyword>
<evidence type="ECO:0000313" key="9">
    <source>
        <dbReference type="Proteomes" id="UP000037600"/>
    </source>
</evidence>
<gene>
    <name evidence="8" type="ORF">XM47_06025</name>
</gene>
<comment type="caution">
    <text evidence="8">The sequence shown here is derived from an EMBL/GenBank/DDBJ whole genome shotgun (WGS) entry which is preliminary data.</text>
</comment>
<keyword evidence="4 7" id="KW-1133">Transmembrane helix</keyword>
<protein>
    <recommendedName>
        <fullName evidence="10">Alkaline phytoceramidase</fullName>
    </recommendedName>
</protein>
<dbReference type="GO" id="GO:0016811">
    <property type="term" value="F:hydrolase activity, acting on carbon-nitrogen (but not peptide) bonds, in linear amides"/>
    <property type="evidence" value="ECO:0007669"/>
    <property type="project" value="InterPro"/>
</dbReference>
<keyword evidence="9" id="KW-1185">Reference proteome</keyword>
<evidence type="ECO:0000256" key="4">
    <source>
        <dbReference type="ARBA" id="ARBA00022989"/>
    </source>
</evidence>
<proteinExistence type="predicted"/>
<feature type="transmembrane region" description="Helical" evidence="7">
    <location>
        <begin position="108"/>
        <end position="128"/>
    </location>
</feature>
<comment type="cofactor">
    <cofactor evidence="6">
        <name>Zn(2+)</name>
        <dbReference type="ChEBI" id="CHEBI:29105"/>
    </cofactor>
</comment>
<feature type="transmembrane region" description="Helical" evidence="7">
    <location>
        <begin position="47"/>
        <end position="66"/>
    </location>
</feature>
<name>A0A0J8GTE6_9ALTE</name>
<evidence type="ECO:0000256" key="2">
    <source>
        <dbReference type="ARBA" id="ARBA00022692"/>
    </source>
</evidence>
<evidence type="ECO:0000256" key="3">
    <source>
        <dbReference type="ARBA" id="ARBA00022801"/>
    </source>
</evidence>
<dbReference type="InterPro" id="IPR008901">
    <property type="entry name" value="ACER"/>
</dbReference>
<keyword evidence="6" id="KW-0862">Zinc</keyword>
<feature type="binding site" evidence="6">
    <location>
        <position position="229"/>
    </location>
    <ligand>
        <name>Zn(2+)</name>
        <dbReference type="ChEBI" id="CHEBI:29105"/>
        <note>catalytic</note>
    </ligand>
</feature>
<reference evidence="8 9" key="1">
    <citation type="submission" date="2015-04" db="EMBL/GenBank/DDBJ databases">
        <title>Draft Genome Sequence of the Novel Agar-Digesting Marine Bacterium Q1.</title>
        <authorList>
            <person name="Li Y."/>
            <person name="Li D."/>
            <person name="Chen G."/>
            <person name="Du Z."/>
        </authorList>
    </citation>
    <scope>NUCLEOTIDE SEQUENCE [LARGE SCALE GENOMIC DNA]</scope>
    <source>
        <strain evidence="8 9">Q1</strain>
    </source>
</reference>
<evidence type="ECO:0000256" key="7">
    <source>
        <dbReference type="SAM" id="Phobius"/>
    </source>
</evidence>
<dbReference type="RefSeq" id="WP_048690744.1">
    <property type="nucleotide sequence ID" value="NZ_KQ130485.1"/>
</dbReference>
<dbReference type="Proteomes" id="UP000037600">
    <property type="component" value="Unassembled WGS sequence"/>
</dbReference>
<evidence type="ECO:0000313" key="8">
    <source>
        <dbReference type="EMBL" id="KMT66007.1"/>
    </source>
</evidence>
<comment type="subcellular location">
    <subcellularLocation>
        <location evidence="1">Membrane</location>
        <topology evidence="1">Multi-pass membrane protein</topology>
    </subcellularLocation>
</comment>